<evidence type="ECO:0000256" key="5">
    <source>
        <dbReference type="ARBA" id="ARBA00023136"/>
    </source>
</evidence>
<feature type="compositionally biased region" description="Basic and acidic residues" evidence="7">
    <location>
        <begin position="76"/>
        <end position="85"/>
    </location>
</feature>
<dbReference type="Proteomes" id="UP001642484">
    <property type="component" value="Unassembled WGS sequence"/>
</dbReference>
<keyword evidence="6" id="KW-0175">Coiled coil</keyword>
<feature type="transmembrane region" description="Helical" evidence="8">
    <location>
        <begin position="238"/>
        <end position="256"/>
    </location>
</feature>
<comment type="subcellular location">
    <subcellularLocation>
        <location evidence="1">Membrane</location>
        <topology evidence="1">Multi-pass membrane protein</topology>
    </subcellularLocation>
</comment>
<protein>
    <recommendedName>
        <fullName evidence="9">EF-hand domain-containing protein</fullName>
    </recommendedName>
</protein>
<sequence>MGDVLRAAPTEELNGVGAGISLYELHEAVEKHFELQGEQLQRISLQLEALAASPSAPQKNSVTLKVRGVLSTPGESEDHSLDVPQRDSLQAQRKILRGRQVSPTPPERPGDRDGDSCEETPEAPRPSPEASASLRIVERSEERVRLKRQSQHSQDSSCLPSLCSDEPAELSHRMSREKPAHWATTSTNTFVGQEVHRQQQSARMAARKLTDQKLSSVVYWSQRPKDNNVAYQVVSSSWFVYGISVVILINMILLGFEVNLAAAVGQESVPLFFGVANATAVGIFVIELMLSFIAFGIRRFFCGADRIWNLFDFCIITLSVLETATELWARATVNVGDSQVSTSQLRFFRSVRLARALRGVRMVRLLRYVGALRTLVLSIASSMASLLWTLVLLVLICYTFGIMFTQMVSDYCRYELGFSTMQSCTPVVGVYWSSLEESMLTLFMTISGGINWGETFRPLIDARANVAMWKTMWSEAVFSGVGWFAMVCHIIFITIAVLAVVNVVTGVFCTTAMESAAADKEIATMKQLQKKNAQLQDLRDAFAEIVDSESNTVNIEDFSKAMSSARFRHFLESMSISTTDIDILFTIIDTDQSGLIDLEEFVQGCLQLHGPAKSLQLARMSFENKITRKAMKSMASSLLQLEEQLKRWPPVERAEQAERGRKRHVKSI</sequence>
<dbReference type="InterPro" id="IPR005821">
    <property type="entry name" value="Ion_trans_dom"/>
</dbReference>
<dbReference type="InterPro" id="IPR018247">
    <property type="entry name" value="EF_Hand_1_Ca_BS"/>
</dbReference>
<dbReference type="Pfam" id="PF13499">
    <property type="entry name" value="EF-hand_7"/>
    <property type="match status" value="1"/>
</dbReference>
<feature type="transmembrane region" description="Helical" evidence="8">
    <location>
        <begin position="481"/>
        <end position="504"/>
    </location>
</feature>
<dbReference type="InterPro" id="IPR043203">
    <property type="entry name" value="VGCC_Ca_Na"/>
</dbReference>
<dbReference type="Gene3D" id="1.10.287.70">
    <property type="match status" value="1"/>
</dbReference>
<dbReference type="EMBL" id="CAXAMN010007113">
    <property type="protein sequence ID" value="CAK9020493.1"/>
    <property type="molecule type" value="Genomic_DNA"/>
</dbReference>
<evidence type="ECO:0000256" key="1">
    <source>
        <dbReference type="ARBA" id="ARBA00004141"/>
    </source>
</evidence>
<evidence type="ECO:0000256" key="8">
    <source>
        <dbReference type="SAM" id="Phobius"/>
    </source>
</evidence>
<dbReference type="Pfam" id="PF00520">
    <property type="entry name" value="Ion_trans"/>
    <property type="match status" value="1"/>
</dbReference>
<comment type="caution">
    <text evidence="10">The sequence shown here is derived from an EMBL/GenBank/DDBJ whole genome shotgun (WGS) entry which is preliminary data.</text>
</comment>
<evidence type="ECO:0000313" key="11">
    <source>
        <dbReference type="Proteomes" id="UP001642484"/>
    </source>
</evidence>
<dbReference type="Gene3D" id="1.10.238.10">
    <property type="entry name" value="EF-hand"/>
    <property type="match status" value="1"/>
</dbReference>
<dbReference type="PANTHER" id="PTHR10037">
    <property type="entry name" value="VOLTAGE-GATED CATION CHANNEL CALCIUM AND SODIUM"/>
    <property type="match status" value="1"/>
</dbReference>
<evidence type="ECO:0000256" key="3">
    <source>
        <dbReference type="ARBA" id="ARBA00022837"/>
    </source>
</evidence>
<keyword evidence="5 8" id="KW-0472">Membrane</keyword>
<gene>
    <name evidence="10" type="ORF">CCMP2556_LOCUS14077</name>
</gene>
<feature type="coiled-coil region" evidence="6">
    <location>
        <begin position="518"/>
        <end position="545"/>
    </location>
</feature>
<proteinExistence type="predicted"/>
<dbReference type="InterPro" id="IPR002048">
    <property type="entry name" value="EF_hand_dom"/>
</dbReference>
<dbReference type="PROSITE" id="PS00018">
    <property type="entry name" value="EF_HAND_1"/>
    <property type="match status" value="1"/>
</dbReference>
<evidence type="ECO:0000256" key="7">
    <source>
        <dbReference type="SAM" id="MobiDB-lite"/>
    </source>
</evidence>
<keyword evidence="4 8" id="KW-1133">Transmembrane helix</keyword>
<evidence type="ECO:0000259" key="9">
    <source>
        <dbReference type="PROSITE" id="PS50222"/>
    </source>
</evidence>
<keyword evidence="3" id="KW-0106">Calcium</keyword>
<dbReference type="PROSITE" id="PS50222">
    <property type="entry name" value="EF_HAND_2"/>
    <property type="match status" value="1"/>
</dbReference>
<feature type="transmembrane region" description="Helical" evidence="8">
    <location>
        <begin position="271"/>
        <end position="297"/>
    </location>
</feature>
<dbReference type="InterPro" id="IPR011992">
    <property type="entry name" value="EF-hand-dom_pair"/>
</dbReference>
<keyword evidence="11" id="KW-1185">Reference proteome</keyword>
<feature type="region of interest" description="Disordered" evidence="7">
    <location>
        <begin position="71"/>
        <end position="163"/>
    </location>
</feature>
<feature type="transmembrane region" description="Helical" evidence="8">
    <location>
        <begin position="386"/>
        <end position="404"/>
    </location>
</feature>
<organism evidence="10 11">
    <name type="scientific">Durusdinium trenchii</name>
    <dbReference type="NCBI Taxonomy" id="1381693"/>
    <lineage>
        <taxon>Eukaryota</taxon>
        <taxon>Sar</taxon>
        <taxon>Alveolata</taxon>
        <taxon>Dinophyceae</taxon>
        <taxon>Suessiales</taxon>
        <taxon>Symbiodiniaceae</taxon>
        <taxon>Durusdinium</taxon>
    </lineage>
</organism>
<dbReference type="SUPFAM" id="SSF47473">
    <property type="entry name" value="EF-hand"/>
    <property type="match status" value="1"/>
</dbReference>
<reference evidence="10 11" key="1">
    <citation type="submission" date="2024-02" db="EMBL/GenBank/DDBJ databases">
        <authorList>
            <person name="Chen Y."/>
            <person name="Shah S."/>
            <person name="Dougan E. K."/>
            <person name="Thang M."/>
            <person name="Chan C."/>
        </authorList>
    </citation>
    <scope>NUCLEOTIDE SEQUENCE [LARGE SCALE GENOMIC DNA]</scope>
</reference>
<dbReference type="InterPro" id="IPR027359">
    <property type="entry name" value="Volt_channel_dom_sf"/>
</dbReference>
<name>A0ABP0K2K8_9DINO</name>
<evidence type="ECO:0000256" key="4">
    <source>
        <dbReference type="ARBA" id="ARBA00022989"/>
    </source>
</evidence>
<dbReference type="SUPFAM" id="SSF81324">
    <property type="entry name" value="Voltage-gated potassium channels"/>
    <property type="match status" value="1"/>
</dbReference>
<feature type="domain" description="EF-hand" evidence="9">
    <location>
        <begin position="576"/>
        <end position="611"/>
    </location>
</feature>
<dbReference type="Gene3D" id="1.20.120.350">
    <property type="entry name" value="Voltage-gated potassium channels. Chain C"/>
    <property type="match status" value="1"/>
</dbReference>
<dbReference type="PANTHER" id="PTHR10037:SF62">
    <property type="entry name" value="SODIUM CHANNEL PROTEIN 60E"/>
    <property type="match status" value="1"/>
</dbReference>
<evidence type="ECO:0000256" key="2">
    <source>
        <dbReference type="ARBA" id="ARBA00022692"/>
    </source>
</evidence>
<accession>A0ABP0K2K8</accession>
<evidence type="ECO:0000313" key="10">
    <source>
        <dbReference type="EMBL" id="CAK9020493.1"/>
    </source>
</evidence>
<evidence type="ECO:0000256" key="6">
    <source>
        <dbReference type="SAM" id="Coils"/>
    </source>
</evidence>
<keyword evidence="2 8" id="KW-0812">Transmembrane</keyword>